<feature type="compositionally biased region" description="Low complexity" evidence="1">
    <location>
        <begin position="37"/>
        <end position="50"/>
    </location>
</feature>
<evidence type="ECO:0000256" key="1">
    <source>
        <dbReference type="SAM" id="MobiDB-lite"/>
    </source>
</evidence>
<accession>A0A1F5N7U0</accession>
<feature type="region of interest" description="Disordered" evidence="1">
    <location>
        <begin position="1"/>
        <end position="52"/>
    </location>
</feature>
<sequence>MANAVDENKDQEFKDDLDAFNQQQRLEEERRAEEEASQQQNQNQNSPSNPILDAAKDKAKQIGKEAVKGVAKSAIAATAPYWGTALAVLVGIGLFMGLLMFIAVTTVAYCNQGGLKGFAVNTLSNLGWLAGLGDFCEPFDLSDSSSGGGGGGGGFSPPVTGKLTEFEARNLFSVAGIPINKVCTDVTTLVANPPGQTCLVGINRATVDEVIALKTVCPSCSIVVTGGTEPGHEPGACSHANGFKIDIDDTANVNTYITSNFKPSGARASDGAALYTNSSGAVYARESNHWDIVVGCA</sequence>
<feature type="compositionally biased region" description="Basic and acidic residues" evidence="1">
    <location>
        <begin position="1"/>
        <end position="17"/>
    </location>
</feature>
<comment type="caution">
    <text evidence="3">The sequence shown here is derived from an EMBL/GenBank/DDBJ whole genome shotgun (WGS) entry which is preliminary data.</text>
</comment>
<organism evidence="3 4">
    <name type="scientific">Candidatus Doudnabacteria bacterium RIFCSPHIGHO2_01_FULL_41_86</name>
    <dbReference type="NCBI Taxonomy" id="1817821"/>
    <lineage>
        <taxon>Bacteria</taxon>
        <taxon>Candidatus Doudnaibacteriota</taxon>
    </lineage>
</organism>
<keyword evidence="2" id="KW-0472">Membrane</keyword>
<keyword evidence="2" id="KW-1133">Transmembrane helix</keyword>
<feature type="compositionally biased region" description="Basic and acidic residues" evidence="1">
    <location>
        <begin position="25"/>
        <end position="34"/>
    </location>
</feature>
<dbReference type="AlphaFoldDB" id="A0A1F5N7U0"/>
<gene>
    <name evidence="3" type="ORF">A2717_03955</name>
</gene>
<protein>
    <submittedName>
        <fullName evidence="3">Uncharacterized protein</fullName>
    </submittedName>
</protein>
<evidence type="ECO:0000256" key="2">
    <source>
        <dbReference type="SAM" id="Phobius"/>
    </source>
</evidence>
<evidence type="ECO:0000313" key="4">
    <source>
        <dbReference type="Proteomes" id="UP000177610"/>
    </source>
</evidence>
<keyword evidence="2" id="KW-0812">Transmembrane</keyword>
<dbReference type="Proteomes" id="UP000177610">
    <property type="component" value="Unassembled WGS sequence"/>
</dbReference>
<name>A0A1F5N7U0_9BACT</name>
<proteinExistence type="predicted"/>
<dbReference type="STRING" id="1817821.A2717_03955"/>
<dbReference type="EMBL" id="MFEH01000005">
    <property type="protein sequence ID" value="OGE73751.1"/>
    <property type="molecule type" value="Genomic_DNA"/>
</dbReference>
<evidence type="ECO:0000313" key="3">
    <source>
        <dbReference type="EMBL" id="OGE73751.1"/>
    </source>
</evidence>
<feature type="transmembrane region" description="Helical" evidence="2">
    <location>
        <begin position="81"/>
        <end position="104"/>
    </location>
</feature>
<reference evidence="3 4" key="1">
    <citation type="journal article" date="2016" name="Nat. Commun.">
        <title>Thousands of microbial genomes shed light on interconnected biogeochemical processes in an aquifer system.</title>
        <authorList>
            <person name="Anantharaman K."/>
            <person name="Brown C.T."/>
            <person name="Hug L.A."/>
            <person name="Sharon I."/>
            <person name="Castelle C.J."/>
            <person name="Probst A.J."/>
            <person name="Thomas B.C."/>
            <person name="Singh A."/>
            <person name="Wilkins M.J."/>
            <person name="Karaoz U."/>
            <person name="Brodie E.L."/>
            <person name="Williams K.H."/>
            <person name="Hubbard S.S."/>
            <person name="Banfield J.F."/>
        </authorList>
    </citation>
    <scope>NUCLEOTIDE SEQUENCE [LARGE SCALE GENOMIC DNA]</scope>
</reference>